<dbReference type="PANTHER" id="PTHR23513">
    <property type="entry name" value="INTEGRAL MEMBRANE EFFLUX PROTEIN-RELATED"/>
    <property type="match status" value="1"/>
</dbReference>
<feature type="transmembrane region" description="Helical" evidence="6">
    <location>
        <begin position="39"/>
        <end position="60"/>
    </location>
</feature>
<feature type="transmembrane region" description="Helical" evidence="6">
    <location>
        <begin position="67"/>
        <end position="88"/>
    </location>
</feature>
<organism evidence="7 8">
    <name type="scientific">Arthrobacter mangrovi</name>
    <dbReference type="NCBI Taxonomy" id="2966350"/>
    <lineage>
        <taxon>Bacteria</taxon>
        <taxon>Bacillati</taxon>
        <taxon>Actinomycetota</taxon>
        <taxon>Actinomycetes</taxon>
        <taxon>Micrococcales</taxon>
        <taxon>Micrococcaceae</taxon>
        <taxon>Arthrobacter</taxon>
    </lineage>
</organism>
<name>A0ABQ5MT82_9MICC</name>
<feature type="transmembrane region" description="Helical" evidence="6">
    <location>
        <begin position="94"/>
        <end position="116"/>
    </location>
</feature>
<feature type="transmembrane region" description="Helical" evidence="6">
    <location>
        <begin position="293"/>
        <end position="315"/>
    </location>
</feature>
<evidence type="ECO:0008006" key="9">
    <source>
        <dbReference type="Google" id="ProtNLM"/>
    </source>
</evidence>
<dbReference type="EMBL" id="BRVS01000006">
    <property type="protein sequence ID" value="GLB67192.1"/>
    <property type="molecule type" value="Genomic_DNA"/>
</dbReference>
<evidence type="ECO:0000313" key="8">
    <source>
        <dbReference type="Proteomes" id="UP001209654"/>
    </source>
</evidence>
<protein>
    <recommendedName>
        <fullName evidence="9">MFS transporter</fullName>
    </recommendedName>
</protein>
<evidence type="ECO:0000313" key="7">
    <source>
        <dbReference type="EMBL" id="GLB67192.1"/>
    </source>
</evidence>
<evidence type="ECO:0000256" key="3">
    <source>
        <dbReference type="ARBA" id="ARBA00022692"/>
    </source>
</evidence>
<keyword evidence="4 6" id="KW-1133">Transmembrane helix</keyword>
<comment type="caution">
    <text evidence="7">The sequence shown here is derived from an EMBL/GenBank/DDBJ whole genome shotgun (WGS) entry which is preliminary data.</text>
</comment>
<evidence type="ECO:0000256" key="4">
    <source>
        <dbReference type="ARBA" id="ARBA00022989"/>
    </source>
</evidence>
<dbReference type="InterPro" id="IPR036259">
    <property type="entry name" value="MFS_trans_sf"/>
</dbReference>
<dbReference type="RefSeq" id="WP_264795330.1">
    <property type="nucleotide sequence ID" value="NZ_BRVS01000006.1"/>
</dbReference>
<keyword evidence="2" id="KW-1003">Cell membrane</keyword>
<keyword evidence="5 6" id="KW-0472">Membrane</keyword>
<evidence type="ECO:0000256" key="1">
    <source>
        <dbReference type="ARBA" id="ARBA00004651"/>
    </source>
</evidence>
<feature type="transmembrane region" description="Helical" evidence="6">
    <location>
        <begin position="353"/>
        <end position="376"/>
    </location>
</feature>
<feature type="transmembrane region" description="Helical" evidence="6">
    <location>
        <begin position="327"/>
        <end position="347"/>
    </location>
</feature>
<dbReference type="SUPFAM" id="SSF103473">
    <property type="entry name" value="MFS general substrate transporter"/>
    <property type="match status" value="1"/>
</dbReference>
<sequence>MSALGYLAASAPPRLAIAGSAVAIPILAVQQMDDVVLGGALVSVSLGPSVVAAPLVGAVLDRARRPGLLIAASGVLTAVAFAITAFLGHIPLPVVFAALAVAGAVAPFFMGGLSSFVSDAIPDKRRAFAYDALSYNSSAVGGPALVAILVLFVPAPAALWMLSAAAALGAVSAVVIRRSSHPAPDGSVWQSVKAGLAQIVGNRRLAVVTGASTLTQLGQGGLAVAAVALSIERIGSAAEGAVLVTAFAVGSLLGAVWETIRPTRARPHLVMMAGYFATGACTIAAAFDLGTTWTIIAIGLSGVFTAPSTTTMLFLRSHLSQPELKAQVFTVGAGLRTSASAAGAALAGTAAGLGAGLALAGVGLAWAASAAIMFAYPAADRSPAERADARVEDPA</sequence>
<dbReference type="PANTHER" id="PTHR23513:SF11">
    <property type="entry name" value="STAPHYLOFERRIN A TRANSPORTER"/>
    <property type="match status" value="1"/>
</dbReference>
<dbReference type="Pfam" id="PF07690">
    <property type="entry name" value="MFS_1"/>
    <property type="match status" value="1"/>
</dbReference>
<evidence type="ECO:0000256" key="2">
    <source>
        <dbReference type="ARBA" id="ARBA00022475"/>
    </source>
</evidence>
<keyword evidence="3 6" id="KW-0812">Transmembrane</keyword>
<feature type="transmembrane region" description="Helical" evidence="6">
    <location>
        <begin position="269"/>
        <end position="287"/>
    </location>
</feature>
<gene>
    <name evidence="7" type="ORF">AHIS1636_16310</name>
</gene>
<evidence type="ECO:0000256" key="6">
    <source>
        <dbReference type="SAM" id="Phobius"/>
    </source>
</evidence>
<dbReference type="InterPro" id="IPR011701">
    <property type="entry name" value="MFS"/>
</dbReference>
<accession>A0ABQ5MT82</accession>
<dbReference type="Proteomes" id="UP001209654">
    <property type="component" value="Unassembled WGS sequence"/>
</dbReference>
<proteinExistence type="predicted"/>
<reference evidence="7 8" key="1">
    <citation type="journal article" date="2023" name="Int. J. Syst. Evol. Microbiol.">
        <title>Arthrobacter mangrovi sp. nov., an actinobacterium isolated from the rhizosphere of a mangrove.</title>
        <authorList>
            <person name="Hamada M."/>
            <person name="Saitou S."/>
            <person name="Enomoto N."/>
            <person name="Nanri K."/>
            <person name="Hidaka K."/>
            <person name="Miura T."/>
            <person name="Tamura T."/>
        </authorList>
    </citation>
    <scope>NUCLEOTIDE SEQUENCE [LARGE SCALE GENOMIC DNA]</scope>
    <source>
        <strain evidence="7 8">NBRC 112813</strain>
    </source>
</reference>
<feature type="transmembrane region" description="Helical" evidence="6">
    <location>
        <begin position="128"/>
        <end position="152"/>
    </location>
</feature>
<keyword evidence="8" id="KW-1185">Reference proteome</keyword>
<dbReference type="Gene3D" id="1.20.1250.20">
    <property type="entry name" value="MFS general substrate transporter like domains"/>
    <property type="match status" value="1"/>
</dbReference>
<evidence type="ECO:0000256" key="5">
    <source>
        <dbReference type="ARBA" id="ARBA00023136"/>
    </source>
</evidence>
<comment type="subcellular location">
    <subcellularLocation>
        <location evidence="1">Cell membrane</location>
        <topology evidence="1">Multi-pass membrane protein</topology>
    </subcellularLocation>
</comment>
<feature type="transmembrane region" description="Helical" evidence="6">
    <location>
        <begin position="237"/>
        <end position="257"/>
    </location>
</feature>